<protein>
    <recommendedName>
        <fullName evidence="5">DUF3108 domain-containing protein</fullName>
    </recommendedName>
</protein>
<evidence type="ECO:0000313" key="4">
    <source>
        <dbReference type="Proteomes" id="UP000574369"/>
    </source>
</evidence>
<feature type="chain" id="PRO_5046343541" description="DUF3108 domain-containing protein" evidence="2">
    <location>
        <begin position="27"/>
        <end position="241"/>
    </location>
</feature>
<keyword evidence="2" id="KW-0732">Signal</keyword>
<feature type="compositionally biased region" description="Low complexity" evidence="1">
    <location>
        <begin position="127"/>
        <end position="140"/>
    </location>
</feature>
<dbReference type="Pfam" id="PF19630">
    <property type="entry name" value="DUF6134"/>
    <property type="match status" value="1"/>
</dbReference>
<feature type="region of interest" description="Disordered" evidence="1">
    <location>
        <begin position="107"/>
        <end position="140"/>
    </location>
</feature>
<accession>A0ABR6GLV7</accession>
<evidence type="ECO:0000256" key="2">
    <source>
        <dbReference type="SAM" id="SignalP"/>
    </source>
</evidence>
<comment type="caution">
    <text evidence="3">The sequence shown here is derived from an EMBL/GenBank/DDBJ whole genome shotgun (WGS) entry which is preliminary data.</text>
</comment>
<dbReference type="RefSeq" id="WP_088449265.1">
    <property type="nucleotide sequence ID" value="NZ_JACHXO010000001.1"/>
</dbReference>
<dbReference type="InterPro" id="IPR045767">
    <property type="entry name" value="DUF6134"/>
</dbReference>
<evidence type="ECO:0000313" key="3">
    <source>
        <dbReference type="EMBL" id="MBB3193098.1"/>
    </source>
</evidence>
<gene>
    <name evidence="3" type="ORF">FHS28_000463</name>
</gene>
<proteinExistence type="predicted"/>
<sequence length="241" mass="25996">MHTSVQRPLGALVLGALLGVSGLSQAQTWNFDIRLDGKPIGTHRFEVSGPPEARTVTSDATMAVKLLGLTVFRYRHQAQERWKGDCIDAIQSTTDDDGKAEKVNWRREGGDRAGNGGSGGSNGTTSGGATPDGAASSSAMDAGGAGACVMSYAYWHPALVQQTRLLNPQTGKMDEVKVERLPDATITVAGREVLAARWQLLTKPPKGDAQRLTLWLDRSDQRWLGLDARVRGDRVLTYRLL</sequence>
<evidence type="ECO:0000256" key="1">
    <source>
        <dbReference type="SAM" id="MobiDB-lite"/>
    </source>
</evidence>
<name>A0ABR6GLV7_9BURK</name>
<dbReference type="Proteomes" id="UP000574369">
    <property type="component" value="Unassembled WGS sequence"/>
</dbReference>
<feature type="compositionally biased region" description="Gly residues" evidence="1">
    <location>
        <begin position="112"/>
        <end position="126"/>
    </location>
</feature>
<keyword evidence="4" id="KW-1185">Reference proteome</keyword>
<dbReference type="EMBL" id="JACHXO010000001">
    <property type="protein sequence ID" value="MBB3193098.1"/>
    <property type="molecule type" value="Genomic_DNA"/>
</dbReference>
<reference evidence="3 4" key="1">
    <citation type="submission" date="2020-08" db="EMBL/GenBank/DDBJ databases">
        <title>Genomic Encyclopedia of Type Strains, Phase III (KMG-III): the genomes of soil and plant-associated and newly described type strains.</title>
        <authorList>
            <person name="Whitman W."/>
        </authorList>
    </citation>
    <scope>NUCLEOTIDE SEQUENCE [LARGE SCALE GENOMIC DNA]</scope>
    <source>
        <strain evidence="3 4">CECT 7247</strain>
    </source>
</reference>
<feature type="signal peptide" evidence="2">
    <location>
        <begin position="1"/>
        <end position="26"/>
    </location>
</feature>
<evidence type="ECO:0008006" key="5">
    <source>
        <dbReference type="Google" id="ProtNLM"/>
    </source>
</evidence>
<organism evidence="3 4">
    <name type="scientific">Roseateles terrae</name>
    <dbReference type="NCBI Taxonomy" id="431060"/>
    <lineage>
        <taxon>Bacteria</taxon>
        <taxon>Pseudomonadati</taxon>
        <taxon>Pseudomonadota</taxon>
        <taxon>Betaproteobacteria</taxon>
        <taxon>Burkholderiales</taxon>
        <taxon>Sphaerotilaceae</taxon>
        <taxon>Roseateles</taxon>
    </lineage>
</organism>